<dbReference type="VEuPathDB" id="VectorBase:AATE005441"/>
<organism evidence="2">
    <name type="scientific">Anopheles atroparvus</name>
    <name type="common">European mosquito</name>
    <dbReference type="NCBI Taxonomy" id="41427"/>
    <lineage>
        <taxon>Eukaryota</taxon>
        <taxon>Metazoa</taxon>
        <taxon>Ecdysozoa</taxon>
        <taxon>Arthropoda</taxon>
        <taxon>Hexapoda</taxon>
        <taxon>Insecta</taxon>
        <taxon>Pterygota</taxon>
        <taxon>Neoptera</taxon>
        <taxon>Endopterygota</taxon>
        <taxon>Diptera</taxon>
        <taxon>Nematocera</taxon>
        <taxon>Culicoidea</taxon>
        <taxon>Culicidae</taxon>
        <taxon>Anophelinae</taxon>
        <taxon>Anopheles</taxon>
    </lineage>
</organism>
<feature type="compositionally biased region" description="Polar residues" evidence="1">
    <location>
        <begin position="129"/>
        <end position="140"/>
    </location>
</feature>
<sequence>MAKKFRSLSILECRGGGRTIRVAGRWQVQRAVGNGGGWTGIMSEDATVQQAIIASRAPIEWRMRGTMVLHRRLATDAAAVVQTEHNGKLNGGGAGSSSGNGKSGSTGNTPISGVPSMAMMLLMGGAAHNGSSNGHHTPTLPNGVGGSNGNSILTQAGLEEYSRSYYEQTTMYHHQKQSSYAQSEGYHSYVSSSDSSSTPFLDRITPFWANFVAASIGYESISGSGEVTMNGTTSTNTQEGVVFGLKTLENRHRNAFVHTSGGNGGSSSR</sequence>
<name>A0A182ITZ1_ANOAO</name>
<protein>
    <submittedName>
        <fullName evidence="2">Uncharacterized protein</fullName>
    </submittedName>
</protein>
<reference evidence="2" key="1">
    <citation type="submission" date="2022-08" db="UniProtKB">
        <authorList>
            <consortium name="EnsemblMetazoa"/>
        </authorList>
    </citation>
    <scope>IDENTIFICATION</scope>
    <source>
        <strain evidence="2">EBRO</strain>
    </source>
</reference>
<accession>A0A182ITZ1</accession>
<feature type="region of interest" description="Disordered" evidence="1">
    <location>
        <begin position="85"/>
        <end position="110"/>
    </location>
</feature>
<proteinExistence type="predicted"/>
<evidence type="ECO:0000313" key="2">
    <source>
        <dbReference type="EnsemblMetazoa" id="AATE005441-PA.1"/>
    </source>
</evidence>
<feature type="compositionally biased region" description="Gly residues" evidence="1">
    <location>
        <begin position="89"/>
        <end position="104"/>
    </location>
</feature>
<dbReference type="AlphaFoldDB" id="A0A182ITZ1"/>
<dbReference type="STRING" id="41427.A0A182ITZ1"/>
<feature type="region of interest" description="Disordered" evidence="1">
    <location>
        <begin position="125"/>
        <end position="147"/>
    </location>
</feature>
<dbReference type="EnsemblMetazoa" id="AATE005441-RA">
    <property type="protein sequence ID" value="AATE005441-PA.1"/>
    <property type="gene ID" value="AATE005441"/>
</dbReference>
<evidence type="ECO:0000256" key="1">
    <source>
        <dbReference type="SAM" id="MobiDB-lite"/>
    </source>
</evidence>